<evidence type="ECO:0000256" key="6">
    <source>
        <dbReference type="ARBA" id="ARBA00022806"/>
    </source>
</evidence>
<dbReference type="GO" id="GO:0003723">
    <property type="term" value="F:RNA binding"/>
    <property type="evidence" value="ECO:0007669"/>
    <property type="project" value="TreeGrafter"/>
</dbReference>
<evidence type="ECO:0000256" key="4">
    <source>
        <dbReference type="ARBA" id="ARBA00022741"/>
    </source>
</evidence>
<dbReference type="PANTHER" id="PTHR18934">
    <property type="entry name" value="ATP-DEPENDENT RNA HELICASE"/>
    <property type="match status" value="1"/>
</dbReference>
<evidence type="ECO:0000256" key="1">
    <source>
        <dbReference type="ARBA" id="ARBA00008792"/>
    </source>
</evidence>
<dbReference type="InterPro" id="IPR027417">
    <property type="entry name" value="P-loop_NTPase"/>
</dbReference>
<dbReference type="CDD" id="cd18791">
    <property type="entry name" value="SF2_C_RHA"/>
    <property type="match status" value="1"/>
</dbReference>
<dbReference type="GO" id="GO:0005524">
    <property type="term" value="F:ATP binding"/>
    <property type="evidence" value="ECO:0007669"/>
    <property type="project" value="UniProtKB-KW"/>
</dbReference>
<keyword evidence="4" id="KW-0547">Nucleotide-binding</keyword>
<keyword evidence="3" id="KW-0507">mRNA processing</keyword>
<dbReference type="OrthoDB" id="3363059at2759"/>
<dbReference type="InParanoid" id="A0A6P6YA74"/>
<dbReference type="PROSITE" id="PS00690">
    <property type="entry name" value="DEAH_ATP_HELICASE"/>
    <property type="match status" value="1"/>
</dbReference>
<dbReference type="Pfam" id="PF00271">
    <property type="entry name" value="Helicase_C"/>
    <property type="match status" value="1"/>
</dbReference>
<gene>
    <name evidence="12" type="primary">LOC113796150</name>
</gene>
<dbReference type="SUPFAM" id="SSF52540">
    <property type="entry name" value="P-loop containing nucleoside triphosphate hydrolases"/>
    <property type="match status" value="1"/>
</dbReference>
<organism evidence="11 12">
    <name type="scientific">Dermatophagoides pteronyssinus</name>
    <name type="common">European house dust mite</name>
    <dbReference type="NCBI Taxonomy" id="6956"/>
    <lineage>
        <taxon>Eukaryota</taxon>
        <taxon>Metazoa</taxon>
        <taxon>Ecdysozoa</taxon>
        <taxon>Arthropoda</taxon>
        <taxon>Chelicerata</taxon>
        <taxon>Arachnida</taxon>
        <taxon>Acari</taxon>
        <taxon>Acariformes</taxon>
        <taxon>Sarcoptiformes</taxon>
        <taxon>Astigmata</taxon>
        <taxon>Psoroptidia</taxon>
        <taxon>Analgoidea</taxon>
        <taxon>Pyroglyphidae</taxon>
        <taxon>Dermatophagoidinae</taxon>
        <taxon>Dermatophagoides</taxon>
    </lineage>
</organism>
<evidence type="ECO:0000313" key="12">
    <source>
        <dbReference type="RefSeq" id="XP_027202190.1"/>
    </source>
</evidence>
<evidence type="ECO:0000256" key="3">
    <source>
        <dbReference type="ARBA" id="ARBA00022664"/>
    </source>
</evidence>
<dbReference type="EC" id="3.6.4.13" evidence="2"/>
<comment type="similarity">
    <text evidence="1">Belongs to the DEAD box helicase family. DEAH subfamily.</text>
</comment>
<evidence type="ECO:0000256" key="5">
    <source>
        <dbReference type="ARBA" id="ARBA00022801"/>
    </source>
</evidence>
<dbReference type="SMART" id="SM00490">
    <property type="entry name" value="HELICc"/>
    <property type="match status" value="1"/>
</dbReference>
<dbReference type="SMART" id="SM00487">
    <property type="entry name" value="DEXDc"/>
    <property type="match status" value="1"/>
</dbReference>
<evidence type="ECO:0000313" key="11">
    <source>
        <dbReference type="Proteomes" id="UP000515146"/>
    </source>
</evidence>
<dbReference type="RefSeq" id="XP_027202190.1">
    <property type="nucleotide sequence ID" value="XM_027346389.1"/>
</dbReference>
<dbReference type="InterPro" id="IPR002464">
    <property type="entry name" value="DNA/RNA_helicase_DEAH_CS"/>
</dbReference>
<dbReference type="FunFam" id="3.40.50.300:FF:000145">
    <property type="entry name" value="probable ATP-dependent RNA helicase DHX40"/>
    <property type="match status" value="1"/>
</dbReference>
<dbReference type="Proteomes" id="UP000515146">
    <property type="component" value="Unplaced"/>
</dbReference>
<dbReference type="FunFam" id="3.40.50.300:FF:000615">
    <property type="entry name" value="pre-mRNA-splicing factor ATP-dependent RNA helicase DEAH7"/>
    <property type="match status" value="1"/>
</dbReference>
<dbReference type="GO" id="GO:0006397">
    <property type="term" value="P:mRNA processing"/>
    <property type="evidence" value="ECO:0007669"/>
    <property type="project" value="UniProtKB-KW"/>
</dbReference>
<evidence type="ECO:0000256" key="8">
    <source>
        <dbReference type="ARBA" id="ARBA00047984"/>
    </source>
</evidence>
<sequence>MVDVSKLELTLICSKILGFIDKNIVECLQDIITNNEESAWVSQIIIILELDQPIAEKLVEAIIDLKQSETEIKKDVNFKKLEEPALVSKKKINIKKERYKERLEYLKDREVSQVEFSEKYTKSRLELYNKLALLNDSQLTKDLEKSLKTLDLAKSAIESREKDLKNDKLFVFKTEYDECEMEKQKLLKNNLTDVTENNKQKTESLGETRFVDNALRNLDQDSLTFKFYNNQHRLFVYDEDKQVKTNDNAAILQKRLLYEKEFEEAQNMYLDLQKKRKKLPIYLFKNELLECIRDNPVVILVGQTGSGKTTQLPQYLDDVGYTKHGMICCTQPRRVAAMSVAKHVSNEMLVTLGREVGYNVRFDNNVSLDTKICFLTDGILLKQFVNDPTLDQYSVIIIDEAHERSLNTDLLLALIKDLSLYRSHNLKVIVASATIDAELFSTYFNGAPIFEVPGESFPVRLFYSRQAESNYIEACASTVIHIHHNRPMDGDILVFLPGQHEIEMCGQMIEEMNKKEKNSDEASSLIITHLYSSQSLDEQQKVFNSAPVNKRKVILSTNIAETSLTIPHITYVIDSGLVKQNFYNSSSNMEMLRLVVCSKASAMQRAGRAGRTGPGYCFRIYTKEAWKTLFENSNVPEINRSNLTDTVLTLKYLGIDDVLNFDYIEKPTTSALTYALNNLSYLSIINSNGTLTPFGEFVAMLPCSTYNACMIVKSIIYNCISDALILVALLELNQSIIIGKESPFTYLAEQFGDHVYLVNIYKRWQTSNYCSDWCRNNCIDERLLVKAKNIFIQLASILESHGVEMTQSDENHSESLINVSD</sequence>
<dbReference type="GO" id="GO:0016787">
    <property type="term" value="F:hydrolase activity"/>
    <property type="evidence" value="ECO:0007669"/>
    <property type="project" value="UniProtKB-KW"/>
</dbReference>
<dbReference type="InterPro" id="IPR014001">
    <property type="entry name" value="Helicase_ATP-bd"/>
</dbReference>
<dbReference type="InterPro" id="IPR011545">
    <property type="entry name" value="DEAD/DEAH_box_helicase_dom"/>
</dbReference>
<proteinExistence type="inferred from homology"/>
<dbReference type="InterPro" id="IPR042035">
    <property type="entry name" value="DEAH_win-hel_dom"/>
</dbReference>
<dbReference type="Pfam" id="PF00270">
    <property type="entry name" value="DEAD"/>
    <property type="match status" value="1"/>
</dbReference>
<dbReference type="CDD" id="cd17917">
    <property type="entry name" value="DEXHc_RHA-like"/>
    <property type="match status" value="1"/>
</dbReference>
<evidence type="ECO:0000256" key="7">
    <source>
        <dbReference type="ARBA" id="ARBA00022840"/>
    </source>
</evidence>
<dbReference type="AlphaFoldDB" id="A0A6P6YA74"/>
<name>A0A6P6YA74_DERPT</name>
<evidence type="ECO:0000256" key="2">
    <source>
        <dbReference type="ARBA" id="ARBA00012552"/>
    </source>
</evidence>
<dbReference type="InterPro" id="IPR001650">
    <property type="entry name" value="Helicase_C-like"/>
</dbReference>
<accession>A0A6P6YA74</accession>
<dbReference type="KEGG" id="dpte:113796150"/>
<keyword evidence="6 12" id="KW-0347">Helicase</keyword>
<dbReference type="GO" id="GO:0003724">
    <property type="term" value="F:RNA helicase activity"/>
    <property type="evidence" value="ECO:0007669"/>
    <property type="project" value="UniProtKB-EC"/>
</dbReference>
<comment type="catalytic activity">
    <reaction evidence="8">
        <text>ATP + H2O = ADP + phosphate + H(+)</text>
        <dbReference type="Rhea" id="RHEA:13065"/>
        <dbReference type="ChEBI" id="CHEBI:15377"/>
        <dbReference type="ChEBI" id="CHEBI:15378"/>
        <dbReference type="ChEBI" id="CHEBI:30616"/>
        <dbReference type="ChEBI" id="CHEBI:43474"/>
        <dbReference type="ChEBI" id="CHEBI:456216"/>
        <dbReference type="EC" id="3.6.4.13"/>
    </reaction>
</comment>
<reference evidence="12" key="1">
    <citation type="submission" date="2025-08" db="UniProtKB">
        <authorList>
            <consortium name="RefSeq"/>
        </authorList>
    </citation>
    <scope>IDENTIFICATION</scope>
    <source>
        <strain evidence="12">Airmid</strain>
    </source>
</reference>
<dbReference type="PANTHER" id="PTHR18934:SF99">
    <property type="entry name" value="ATP-DEPENDENT RNA HELICASE DHX37-RELATED"/>
    <property type="match status" value="1"/>
</dbReference>
<dbReference type="PROSITE" id="PS51192">
    <property type="entry name" value="HELICASE_ATP_BIND_1"/>
    <property type="match status" value="1"/>
</dbReference>
<dbReference type="Gene3D" id="3.40.50.300">
    <property type="entry name" value="P-loop containing nucleotide triphosphate hydrolases"/>
    <property type="match status" value="2"/>
</dbReference>
<keyword evidence="11" id="KW-1185">Reference proteome</keyword>
<protein>
    <recommendedName>
        <fullName evidence="2">RNA helicase</fullName>
        <ecNumber evidence="2">3.6.4.13</ecNumber>
    </recommendedName>
</protein>
<dbReference type="Gene3D" id="1.10.10.2130">
    <property type="entry name" value="DEAH helicase family, winged-helix domain"/>
    <property type="match status" value="1"/>
</dbReference>
<feature type="domain" description="Helicase C-terminal" evidence="10">
    <location>
        <begin position="466"/>
        <end position="654"/>
    </location>
</feature>
<keyword evidence="7" id="KW-0067">ATP-binding</keyword>
<keyword evidence="5" id="KW-0378">Hydrolase</keyword>
<evidence type="ECO:0000259" key="10">
    <source>
        <dbReference type="PROSITE" id="PS51194"/>
    </source>
</evidence>
<feature type="domain" description="Helicase ATP-binding" evidence="9">
    <location>
        <begin position="289"/>
        <end position="453"/>
    </location>
</feature>
<evidence type="ECO:0000259" key="9">
    <source>
        <dbReference type="PROSITE" id="PS51192"/>
    </source>
</evidence>
<dbReference type="PROSITE" id="PS51194">
    <property type="entry name" value="HELICASE_CTER"/>
    <property type="match status" value="1"/>
</dbReference>